<dbReference type="Pfam" id="PF00440">
    <property type="entry name" value="TetR_N"/>
    <property type="match status" value="1"/>
</dbReference>
<dbReference type="PANTHER" id="PTHR47506">
    <property type="entry name" value="TRANSCRIPTIONAL REGULATORY PROTEIN"/>
    <property type="match status" value="1"/>
</dbReference>
<comment type="caution">
    <text evidence="5">The sequence shown here is derived from an EMBL/GenBank/DDBJ whole genome shotgun (WGS) entry which is preliminary data.</text>
</comment>
<evidence type="ECO:0000313" key="6">
    <source>
        <dbReference type="Proteomes" id="UP000272400"/>
    </source>
</evidence>
<dbReference type="EMBL" id="RJKE01000001">
    <property type="protein sequence ID" value="ROO84805.1"/>
    <property type="molecule type" value="Genomic_DNA"/>
</dbReference>
<dbReference type="GO" id="GO:0003677">
    <property type="term" value="F:DNA binding"/>
    <property type="evidence" value="ECO:0007669"/>
    <property type="project" value="UniProtKB-KW"/>
</dbReference>
<gene>
    <name evidence="5" type="ORF">EDD29_2334</name>
</gene>
<protein>
    <submittedName>
        <fullName evidence="5">TetR family transcriptional regulator</fullName>
    </submittedName>
</protein>
<proteinExistence type="predicted"/>
<accession>A0A3N1CUA8</accession>
<dbReference type="InterPro" id="IPR009057">
    <property type="entry name" value="Homeodomain-like_sf"/>
</dbReference>
<dbReference type="RefSeq" id="WP_123664375.1">
    <property type="nucleotide sequence ID" value="NZ_RJKE01000001.1"/>
</dbReference>
<organism evidence="5 6">
    <name type="scientific">Actinocorallia herbida</name>
    <dbReference type="NCBI Taxonomy" id="58109"/>
    <lineage>
        <taxon>Bacteria</taxon>
        <taxon>Bacillati</taxon>
        <taxon>Actinomycetota</taxon>
        <taxon>Actinomycetes</taxon>
        <taxon>Streptosporangiales</taxon>
        <taxon>Thermomonosporaceae</taxon>
        <taxon>Actinocorallia</taxon>
    </lineage>
</organism>
<evidence type="ECO:0000256" key="2">
    <source>
        <dbReference type="ARBA" id="ARBA00023125"/>
    </source>
</evidence>
<name>A0A3N1CUA8_9ACTN</name>
<dbReference type="InterPro" id="IPR036271">
    <property type="entry name" value="Tet_transcr_reg_TetR-rel_C_sf"/>
</dbReference>
<dbReference type="PANTHER" id="PTHR47506:SF1">
    <property type="entry name" value="HTH-TYPE TRANSCRIPTIONAL REGULATOR YJDC"/>
    <property type="match status" value="1"/>
</dbReference>
<keyword evidence="2" id="KW-0238">DNA-binding</keyword>
<keyword evidence="6" id="KW-1185">Reference proteome</keyword>
<keyword evidence="1" id="KW-0805">Transcription regulation</keyword>
<dbReference type="InterPro" id="IPR001647">
    <property type="entry name" value="HTH_TetR"/>
</dbReference>
<evidence type="ECO:0000256" key="3">
    <source>
        <dbReference type="ARBA" id="ARBA00023163"/>
    </source>
</evidence>
<dbReference type="AlphaFoldDB" id="A0A3N1CUA8"/>
<dbReference type="OrthoDB" id="3827407at2"/>
<dbReference type="SUPFAM" id="SSF46689">
    <property type="entry name" value="Homeodomain-like"/>
    <property type="match status" value="1"/>
</dbReference>
<feature type="domain" description="HTH tetR-type" evidence="4">
    <location>
        <begin position="16"/>
        <end position="61"/>
    </location>
</feature>
<sequence>MPPRLTRKGEETRRRIVEGAVSLMRERGPDVSLDDVRAATATSKSQLFHYFPDGRVQLLEEAARHEAEQVLADQRPALDDLGDWPSWEDWRDQVVARYEAQGRHCPLRALMSRLSAQEHDEIVADLFARWQESLASGVTRMQAAGRMATGLTPAEAAAALLAAVQGGVVILLATGDSVHLRLALSVVLDRLRP</sequence>
<evidence type="ECO:0000256" key="1">
    <source>
        <dbReference type="ARBA" id="ARBA00023015"/>
    </source>
</evidence>
<evidence type="ECO:0000313" key="5">
    <source>
        <dbReference type="EMBL" id="ROO84805.1"/>
    </source>
</evidence>
<dbReference type="Proteomes" id="UP000272400">
    <property type="component" value="Unassembled WGS sequence"/>
</dbReference>
<dbReference type="SUPFAM" id="SSF48498">
    <property type="entry name" value="Tetracyclin repressor-like, C-terminal domain"/>
    <property type="match status" value="1"/>
</dbReference>
<evidence type="ECO:0000259" key="4">
    <source>
        <dbReference type="Pfam" id="PF00440"/>
    </source>
</evidence>
<dbReference type="Gene3D" id="1.10.357.10">
    <property type="entry name" value="Tetracycline Repressor, domain 2"/>
    <property type="match status" value="1"/>
</dbReference>
<keyword evidence="3" id="KW-0804">Transcription</keyword>
<reference evidence="5 6" key="1">
    <citation type="submission" date="2018-11" db="EMBL/GenBank/DDBJ databases">
        <title>Sequencing the genomes of 1000 actinobacteria strains.</title>
        <authorList>
            <person name="Klenk H.-P."/>
        </authorList>
    </citation>
    <scope>NUCLEOTIDE SEQUENCE [LARGE SCALE GENOMIC DNA]</scope>
    <source>
        <strain evidence="5 6">DSM 44254</strain>
    </source>
</reference>